<dbReference type="EC" id="1.3.1.13" evidence="2"/>
<dbReference type="SUPFAM" id="SSF48179">
    <property type="entry name" value="6-phosphogluconate dehydrogenase C-terminal domain-like"/>
    <property type="match status" value="2"/>
</dbReference>
<evidence type="ECO:0000313" key="4">
    <source>
        <dbReference type="EMBL" id="KAJ1960518.1"/>
    </source>
</evidence>
<evidence type="ECO:0000256" key="2">
    <source>
        <dbReference type="PIRNR" id="PIRNR036510"/>
    </source>
</evidence>
<comment type="similarity">
    <text evidence="2">Belongs to the prephenate/arogenate dehydrogenase family.</text>
</comment>
<dbReference type="InterPro" id="IPR003099">
    <property type="entry name" value="Prephen_DH"/>
</dbReference>
<sequence>MADPDKATFEIGIIGAGEMGLLYAHQFRAAGWQRVNVCDLPSRFEELRSKLTGTGINVLEDGYAVSRRSDYIIYSVEAANLDKVVQEYGRATKVGAIVAGQTSVKAPEITAFEKWLPQDVHVVTVHSLHGPNINPKGQPLVVIRHRCPDDAKYQHALAVLGTLQSNMVYLTATEHDRITADTQAVTHLAFISMGTAWMTQKQYPWENETYTGGLENVKVNMALRIYGNKWHVYAGLAILNPHARRQIKQYVQSVSELYKLMIANEREAFRHRIHKAKAFVFDGTIQARKPILLNDQVMDKFSLGNIPRELRKPNSHLSLLAMVDCWYHMGINPFDHLICQTPPFRLWLGIVEYCFRNTEILEESIEAALSDKETHIEDLSFYSATMGWAQCILLGTFDGYEKRFNATAEFFAPRLNEAKRNSTEMIRMITQKTQTSQD</sequence>
<dbReference type="Pfam" id="PF03807">
    <property type="entry name" value="F420_oxidored"/>
    <property type="match status" value="1"/>
</dbReference>
<reference evidence="4" key="1">
    <citation type="submission" date="2022-07" db="EMBL/GenBank/DDBJ databases">
        <title>Phylogenomic reconstructions and comparative analyses of Kickxellomycotina fungi.</title>
        <authorList>
            <person name="Reynolds N.K."/>
            <person name="Stajich J.E."/>
            <person name="Barry K."/>
            <person name="Grigoriev I.V."/>
            <person name="Crous P."/>
            <person name="Smith M.E."/>
        </authorList>
    </citation>
    <scope>NUCLEOTIDE SEQUENCE</scope>
    <source>
        <strain evidence="4">RSA 1196</strain>
    </source>
</reference>
<comment type="catalytic activity">
    <reaction evidence="2">
        <text>prephenate + NADP(+) = 3-(4-hydroxyphenyl)pyruvate + CO2 + NADPH</text>
        <dbReference type="Rhea" id="RHEA:21640"/>
        <dbReference type="ChEBI" id="CHEBI:16526"/>
        <dbReference type="ChEBI" id="CHEBI:29934"/>
        <dbReference type="ChEBI" id="CHEBI:36242"/>
        <dbReference type="ChEBI" id="CHEBI:57783"/>
        <dbReference type="ChEBI" id="CHEBI:58349"/>
        <dbReference type="EC" id="1.3.1.13"/>
    </reaction>
</comment>
<name>A0A9W8AQA4_9FUNG</name>
<protein>
    <recommendedName>
        <fullName evidence="2">Prephenate dehydrogenase [NADP(+)]</fullName>
        <shortName evidence="2">PRDH</shortName>
        <ecNumber evidence="2">1.3.1.13</ecNumber>
    </recommendedName>
</protein>
<proteinExistence type="inferred from homology"/>
<dbReference type="PIRSF" id="PIRSF036510">
    <property type="entry name" value="PDH_fung"/>
    <property type="match status" value="1"/>
</dbReference>
<gene>
    <name evidence="4" type="primary">TYR1</name>
    <name evidence="4" type="ORF">IWQ62_004202</name>
</gene>
<dbReference type="Gene3D" id="1.10.3660.10">
    <property type="entry name" value="6-phosphogluconate dehydrogenase C-terminal like domain"/>
    <property type="match status" value="2"/>
</dbReference>
<comment type="caution">
    <text evidence="4">The sequence shown here is derived from an EMBL/GenBank/DDBJ whole genome shotgun (WGS) entry which is preliminary data.</text>
</comment>
<keyword evidence="2" id="KW-0827">Tyrosine biosynthesis</keyword>
<dbReference type="OrthoDB" id="5399569at2759"/>
<dbReference type="EMBL" id="JANBPY010001324">
    <property type="protein sequence ID" value="KAJ1960518.1"/>
    <property type="molecule type" value="Genomic_DNA"/>
</dbReference>
<dbReference type="PANTHER" id="PTHR21363">
    <property type="entry name" value="PREPHENATE DEHYDROGENASE"/>
    <property type="match status" value="1"/>
</dbReference>
<dbReference type="Proteomes" id="UP001150925">
    <property type="component" value="Unassembled WGS sequence"/>
</dbReference>
<dbReference type="InterPro" id="IPR036291">
    <property type="entry name" value="NAD(P)-bd_dom_sf"/>
</dbReference>
<evidence type="ECO:0000259" key="3">
    <source>
        <dbReference type="PROSITE" id="PS51176"/>
    </source>
</evidence>
<comment type="pathway">
    <text evidence="2">Amino-acid biosynthesis; L-tyrosine biosynthesis; (4-hydroxyphenyl)pyruvate from prephenate (NADP(+) route): step 1/1.</text>
</comment>
<accession>A0A9W8AQA4</accession>
<dbReference type="GO" id="GO:0070403">
    <property type="term" value="F:NAD+ binding"/>
    <property type="evidence" value="ECO:0007669"/>
    <property type="project" value="TreeGrafter"/>
</dbReference>
<evidence type="ECO:0000313" key="5">
    <source>
        <dbReference type="Proteomes" id="UP001150925"/>
    </source>
</evidence>
<keyword evidence="5" id="KW-1185">Reference proteome</keyword>
<dbReference type="GO" id="GO:0004665">
    <property type="term" value="F:prephenate dehydrogenase (NADP+) activity"/>
    <property type="evidence" value="ECO:0007669"/>
    <property type="project" value="UniProtKB-UniRule"/>
</dbReference>
<dbReference type="InterPro" id="IPR028939">
    <property type="entry name" value="P5C_Rdtase_cat_N"/>
</dbReference>
<dbReference type="AlphaFoldDB" id="A0A9W8AQA4"/>
<keyword evidence="1 2" id="KW-0560">Oxidoreductase</keyword>
<keyword evidence="2" id="KW-0028">Amino-acid biosynthesis</keyword>
<keyword evidence="2" id="KW-0521">NADP</keyword>
<organism evidence="4 5">
    <name type="scientific">Dispira parvispora</name>
    <dbReference type="NCBI Taxonomy" id="1520584"/>
    <lineage>
        <taxon>Eukaryota</taxon>
        <taxon>Fungi</taxon>
        <taxon>Fungi incertae sedis</taxon>
        <taxon>Zoopagomycota</taxon>
        <taxon>Kickxellomycotina</taxon>
        <taxon>Dimargaritomycetes</taxon>
        <taxon>Dimargaritales</taxon>
        <taxon>Dimargaritaceae</taxon>
        <taxon>Dispira</taxon>
    </lineage>
</organism>
<evidence type="ECO:0000256" key="1">
    <source>
        <dbReference type="ARBA" id="ARBA00023002"/>
    </source>
</evidence>
<dbReference type="GO" id="GO:0008977">
    <property type="term" value="F:prephenate dehydrogenase (NAD+) activity"/>
    <property type="evidence" value="ECO:0007669"/>
    <property type="project" value="InterPro"/>
</dbReference>
<dbReference type="PANTHER" id="PTHR21363:SF0">
    <property type="entry name" value="PREPHENATE DEHYDROGENASE [NADP(+)]"/>
    <property type="match status" value="1"/>
</dbReference>
<dbReference type="InterPro" id="IPR012385">
    <property type="entry name" value="Prephenate_DH_fun"/>
</dbReference>
<dbReference type="GO" id="GO:0006571">
    <property type="term" value="P:tyrosine biosynthetic process"/>
    <property type="evidence" value="ECO:0007669"/>
    <property type="project" value="UniProtKB-UniRule"/>
</dbReference>
<dbReference type="InterPro" id="IPR008927">
    <property type="entry name" value="6-PGluconate_DH-like_C_sf"/>
</dbReference>
<dbReference type="Gene3D" id="3.40.50.720">
    <property type="entry name" value="NAD(P)-binding Rossmann-like Domain"/>
    <property type="match status" value="1"/>
</dbReference>
<dbReference type="PROSITE" id="PS51176">
    <property type="entry name" value="PDH_ADH"/>
    <property type="match status" value="1"/>
</dbReference>
<dbReference type="SUPFAM" id="SSF51735">
    <property type="entry name" value="NAD(P)-binding Rossmann-fold domains"/>
    <property type="match status" value="1"/>
</dbReference>
<keyword evidence="2" id="KW-0057">Aromatic amino acid biosynthesis</keyword>
<feature type="domain" description="Prephenate/arogenate dehydrogenase" evidence="3">
    <location>
        <begin position="9"/>
        <end position="291"/>
    </location>
</feature>
<dbReference type="InterPro" id="IPR050812">
    <property type="entry name" value="Preph/Arog_dehydrog"/>
</dbReference>